<dbReference type="Proteomes" id="UP000266841">
    <property type="component" value="Unassembled WGS sequence"/>
</dbReference>
<feature type="compositionally biased region" description="Polar residues" evidence="1">
    <location>
        <begin position="29"/>
        <end position="39"/>
    </location>
</feature>
<feature type="non-terminal residue" evidence="2">
    <location>
        <position position="1"/>
    </location>
</feature>
<reference evidence="2 3" key="1">
    <citation type="journal article" date="2012" name="Genome Biol.">
        <title>Genome and low-iron response of an oceanic diatom adapted to chronic iron limitation.</title>
        <authorList>
            <person name="Lommer M."/>
            <person name="Specht M."/>
            <person name="Roy A.S."/>
            <person name="Kraemer L."/>
            <person name="Andreson R."/>
            <person name="Gutowska M.A."/>
            <person name="Wolf J."/>
            <person name="Bergner S.V."/>
            <person name="Schilhabel M.B."/>
            <person name="Klostermeier U.C."/>
            <person name="Beiko R.G."/>
            <person name="Rosenstiel P."/>
            <person name="Hippler M."/>
            <person name="Laroche J."/>
        </authorList>
    </citation>
    <scope>NUCLEOTIDE SEQUENCE [LARGE SCALE GENOMIC DNA]</scope>
    <source>
        <strain evidence="2 3">CCMP1005</strain>
    </source>
</reference>
<dbReference type="EMBL" id="AGNL01039302">
    <property type="protein sequence ID" value="EJK52745.1"/>
    <property type="molecule type" value="Genomic_DNA"/>
</dbReference>
<dbReference type="AlphaFoldDB" id="K0RHN6"/>
<sequence>CPFCAASSAVRKKKPRASATGPSALIGAQSKSTGSQGSRQKLALRRTPPISKFLPWENRHFSTLLKEHSTMDDGVYHGVDPLSAPDIAEGRGRIPPPAICSPASSLVAGNLFAFNAGHQITLAGVRIMSGTADAS</sequence>
<gene>
    <name evidence="2" type="ORF">THAOC_27951</name>
</gene>
<proteinExistence type="predicted"/>
<feature type="region of interest" description="Disordered" evidence="1">
    <location>
        <begin position="1"/>
        <end position="43"/>
    </location>
</feature>
<accession>K0RHN6</accession>
<protein>
    <submittedName>
        <fullName evidence="2">Uncharacterized protein</fullName>
    </submittedName>
</protein>
<evidence type="ECO:0000313" key="3">
    <source>
        <dbReference type="Proteomes" id="UP000266841"/>
    </source>
</evidence>
<evidence type="ECO:0000256" key="1">
    <source>
        <dbReference type="SAM" id="MobiDB-lite"/>
    </source>
</evidence>
<evidence type="ECO:0000313" key="2">
    <source>
        <dbReference type="EMBL" id="EJK52745.1"/>
    </source>
</evidence>
<keyword evidence="3" id="KW-1185">Reference proteome</keyword>
<organism evidence="2 3">
    <name type="scientific">Thalassiosira oceanica</name>
    <name type="common">Marine diatom</name>
    <dbReference type="NCBI Taxonomy" id="159749"/>
    <lineage>
        <taxon>Eukaryota</taxon>
        <taxon>Sar</taxon>
        <taxon>Stramenopiles</taxon>
        <taxon>Ochrophyta</taxon>
        <taxon>Bacillariophyta</taxon>
        <taxon>Coscinodiscophyceae</taxon>
        <taxon>Thalassiosirophycidae</taxon>
        <taxon>Thalassiosirales</taxon>
        <taxon>Thalassiosiraceae</taxon>
        <taxon>Thalassiosira</taxon>
    </lineage>
</organism>
<dbReference type="eggNOG" id="ENOG502S2H7">
    <property type="taxonomic scope" value="Eukaryota"/>
</dbReference>
<comment type="caution">
    <text evidence="2">The sequence shown here is derived from an EMBL/GenBank/DDBJ whole genome shotgun (WGS) entry which is preliminary data.</text>
</comment>
<name>K0RHN6_THAOC</name>